<dbReference type="FunFam" id="2.60.120.10:FF:000045">
    <property type="entry name" value="Cysteine dioxygenase 1"/>
    <property type="match status" value="1"/>
</dbReference>
<evidence type="ECO:0000256" key="11">
    <source>
        <dbReference type="RuleBase" id="RU366010"/>
    </source>
</evidence>
<evidence type="ECO:0000256" key="6">
    <source>
        <dbReference type="ARBA" id="ARBA00022964"/>
    </source>
</evidence>
<evidence type="ECO:0000256" key="2">
    <source>
        <dbReference type="ARBA" id="ARBA00006622"/>
    </source>
</evidence>
<dbReference type="InterPro" id="IPR014710">
    <property type="entry name" value="RmlC-like_jellyroll"/>
</dbReference>
<dbReference type="GO" id="GO:0019448">
    <property type="term" value="P:L-cysteine catabolic process"/>
    <property type="evidence" value="ECO:0007669"/>
    <property type="project" value="TreeGrafter"/>
</dbReference>
<dbReference type="InterPro" id="IPR011051">
    <property type="entry name" value="RmlC_Cupin_sf"/>
</dbReference>
<evidence type="ECO:0000256" key="9">
    <source>
        <dbReference type="PIRSR" id="PIRSR610300-50"/>
    </source>
</evidence>
<sequence length="225" mass="26291">MEVDTCVQKEDVKISDCNKSEMDDYHDTDKIVPPKTLDDLIKELHKVFASDKVNIEYVSALMNMYKSNPKEWKKFAKFDPHRYTRNLVDEGNGKFNLMILCWNTAQASSIHDHANSHCFLKVMEGHLNEELFDWPENEEIQEMKPKKKTRLDLNEVGYMSDKLGIHRIENPSHTDNAVSLHLYCPPFDECQSFDQFTGHKRNAAITFWSKFGKRTPFGKEQSKQK</sequence>
<dbReference type="AlphaFoldDB" id="A0A6J8E5A8"/>
<name>A0A6J8E5A8_MYTCO</name>
<dbReference type="Pfam" id="PF05995">
    <property type="entry name" value="CDO_I"/>
    <property type="match status" value="1"/>
</dbReference>
<keyword evidence="6 11" id="KW-0223">Dioxygenase</keyword>
<feature type="binding site" evidence="10">
    <location>
        <position position="166"/>
    </location>
    <ligand>
        <name>Fe cation</name>
        <dbReference type="ChEBI" id="CHEBI:24875"/>
        <note>catalytic</note>
    </ligand>
</feature>
<comment type="pathway">
    <text evidence="1 11">Organosulfur biosynthesis; taurine biosynthesis; hypotaurine from L-cysteine: step 1/2.</text>
</comment>
<evidence type="ECO:0000256" key="1">
    <source>
        <dbReference type="ARBA" id="ARBA00004759"/>
    </source>
</evidence>
<keyword evidence="5 9" id="KW-0883">Thioether bond</keyword>
<keyword evidence="8 10" id="KW-0408">Iron</keyword>
<dbReference type="InterPro" id="IPR010300">
    <property type="entry name" value="CDO_1"/>
</dbReference>
<gene>
    <name evidence="12" type="ORF">MCOR_47981</name>
</gene>
<dbReference type="CDD" id="cd10548">
    <property type="entry name" value="cupin_CDO"/>
    <property type="match status" value="1"/>
</dbReference>
<feature type="binding site" evidence="10">
    <location>
        <position position="113"/>
    </location>
    <ligand>
        <name>Fe cation</name>
        <dbReference type="ChEBI" id="CHEBI:24875"/>
        <note>catalytic</note>
    </ligand>
</feature>
<accession>A0A6J8E5A8</accession>
<keyword evidence="4 10" id="KW-0479">Metal-binding</keyword>
<organism evidence="12 13">
    <name type="scientific">Mytilus coruscus</name>
    <name type="common">Sea mussel</name>
    <dbReference type="NCBI Taxonomy" id="42192"/>
    <lineage>
        <taxon>Eukaryota</taxon>
        <taxon>Metazoa</taxon>
        <taxon>Spiralia</taxon>
        <taxon>Lophotrochozoa</taxon>
        <taxon>Mollusca</taxon>
        <taxon>Bivalvia</taxon>
        <taxon>Autobranchia</taxon>
        <taxon>Pteriomorphia</taxon>
        <taxon>Mytilida</taxon>
        <taxon>Mytiloidea</taxon>
        <taxon>Mytilidae</taxon>
        <taxon>Mytilinae</taxon>
        <taxon>Mytilus</taxon>
    </lineage>
</organism>
<dbReference type="GO" id="GO:0017172">
    <property type="term" value="F:cysteine dioxygenase activity"/>
    <property type="evidence" value="ECO:0007669"/>
    <property type="project" value="UniProtKB-UniRule"/>
</dbReference>
<comment type="catalytic activity">
    <reaction evidence="11">
        <text>L-cysteine + O2 = 3-sulfino-L-alanine + H(+)</text>
        <dbReference type="Rhea" id="RHEA:20441"/>
        <dbReference type="ChEBI" id="CHEBI:15378"/>
        <dbReference type="ChEBI" id="CHEBI:15379"/>
        <dbReference type="ChEBI" id="CHEBI:35235"/>
        <dbReference type="ChEBI" id="CHEBI:61085"/>
        <dbReference type="EC" id="1.13.11.20"/>
    </reaction>
</comment>
<dbReference type="EMBL" id="CACVKT020008397">
    <property type="protein sequence ID" value="CAC5415276.1"/>
    <property type="molecule type" value="Genomic_DNA"/>
</dbReference>
<dbReference type="GO" id="GO:0008198">
    <property type="term" value="F:ferrous iron binding"/>
    <property type="evidence" value="ECO:0007669"/>
    <property type="project" value="UniProtKB-ARBA"/>
</dbReference>
<dbReference type="EC" id="1.13.11.20" evidence="3 11"/>
<protein>
    <recommendedName>
        <fullName evidence="3 11">Cysteine dioxygenase</fullName>
        <ecNumber evidence="3 11">1.13.11.20</ecNumber>
    </recommendedName>
</protein>
<proteinExistence type="inferred from homology"/>
<evidence type="ECO:0000256" key="8">
    <source>
        <dbReference type="ARBA" id="ARBA00023004"/>
    </source>
</evidence>
<evidence type="ECO:0000256" key="5">
    <source>
        <dbReference type="ARBA" id="ARBA00022784"/>
    </source>
</evidence>
<evidence type="ECO:0000256" key="3">
    <source>
        <dbReference type="ARBA" id="ARBA00013133"/>
    </source>
</evidence>
<evidence type="ECO:0000256" key="7">
    <source>
        <dbReference type="ARBA" id="ARBA00023002"/>
    </source>
</evidence>
<evidence type="ECO:0000256" key="4">
    <source>
        <dbReference type="ARBA" id="ARBA00022723"/>
    </source>
</evidence>
<feature type="cross-link" description="3'-(S-cysteinyl)-tyrosine (Cys-Tyr)" evidence="9">
    <location>
        <begin position="118"/>
        <end position="183"/>
    </location>
</feature>
<dbReference type="GO" id="GO:0042412">
    <property type="term" value="P:taurine biosynthetic process"/>
    <property type="evidence" value="ECO:0007669"/>
    <property type="project" value="UniProtKB-UniRule"/>
</dbReference>
<feature type="binding site" evidence="10">
    <location>
        <position position="111"/>
    </location>
    <ligand>
        <name>Fe cation</name>
        <dbReference type="ChEBI" id="CHEBI:24875"/>
        <note>catalytic</note>
    </ligand>
</feature>
<reference evidence="12 13" key="1">
    <citation type="submission" date="2020-06" db="EMBL/GenBank/DDBJ databases">
        <authorList>
            <person name="Li R."/>
            <person name="Bekaert M."/>
        </authorList>
    </citation>
    <scope>NUCLEOTIDE SEQUENCE [LARGE SCALE GENOMIC DNA]</scope>
    <source>
        <strain evidence="13">wild</strain>
    </source>
</reference>
<dbReference type="OrthoDB" id="543511at2759"/>
<comment type="similarity">
    <text evidence="2 11">Belongs to the cysteine dioxygenase family.</text>
</comment>
<dbReference type="PANTHER" id="PTHR12918:SF1">
    <property type="entry name" value="CYSTEINE DIOXYGENASE TYPE 1"/>
    <property type="match status" value="1"/>
</dbReference>
<dbReference type="UniPathway" id="UPA00012">
    <property type="reaction ID" value="UER00537"/>
</dbReference>
<dbReference type="Gene3D" id="2.60.120.10">
    <property type="entry name" value="Jelly Rolls"/>
    <property type="match status" value="1"/>
</dbReference>
<evidence type="ECO:0000256" key="10">
    <source>
        <dbReference type="PIRSR" id="PIRSR610300-51"/>
    </source>
</evidence>
<evidence type="ECO:0000313" key="13">
    <source>
        <dbReference type="Proteomes" id="UP000507470"/>
    </source>
</evidence>
<comment type="cofactor">
    <cofactor evidence="11">
        <name>Fe cation</name>
        <dbReference type="ChEBI" id="CHEBI:24875"/>
    </cofactor>
    <text evidence="11">Binds 1 Fe cation per subunit.</text>
</comment>
<keyword evidence="13" id="KW-1185">Reference proteome</keyword>
<evidence type="ECO:0000313" key="12">
    <source>
        <dbReference type="EMBL" id="CAC5415276.1"/>
    </source>
</evidence>
<dbReference type="Proteomes" id="UP000507470">
    <property type="component" value="Unassembled WGS sequence"/>
</dbReference>
<dbReference type="SUPFAM" id="SSF51182">
    <property type="entry name" value="RmlC-like cupins"/>
    <property type="match status" value="1"/>
</dbReference>
<dbReference type="PANTHER" id="PTHR12918">
    <property type="entry name" value="CYSTEINE DIOXYGENASE"/>
    <property type="match status" value="1"/>
</dbReference>
<keyword evidence="7 11" id="KW-0560">Oxidoreductase</keyword>